<name>A0A284RJC1_ARMOS</name>
<accession>A0A284RJC1</accession>
<organism evidence="2 3">
    <name type="scientific">Armillaria ostoyae</name>
    <name type="common">Armillaria root rot fungus</name>
    <dbReference type="NCBI Taxonomy" id="47428"/>
    <lineage>
        <taxon>Eukaryota</taxon>
        <taxon>Fungi</taxon>
        <taxon>Dikarya</taxon>
        <taxon>Basidiomycota</taxon>
        <taxon>Agaricomycotina</taxon>
        <taxon>Agaricomycetes</taxon>
        <taxon>Agaricomycetidae</taxon>
        <taxon>Agaricales</taxon>
        <taxon>Marasmiineae</taxon>
        <taxon>Physalacriaceae</taxon>
        <taxon>Armillaria</taxon>
    </lineage>
</organism>
<evidence type="ECO:0000256" key="1">
    <source>
        <dbReference type="SAM" id="MobiDB-lite"/>
    </source>
</evidence>
<dbReference type="Proteomes" id="UP000219338">
    <property type="component" value="Unassembled WGS sequence"/>
</dbReference>
<proteinExistence type="predicted"/>
<evidence type="ECO:0000313" key="2">
    <source>
        <dbReference type="EMBL" id="SJL08850.1"/>
    </source>
</evidence>
<keyword evidence="3" id="KW-1185">Reference proteome</keyword>
<dbReference type="AlphaFoldDB" id="A0A284RJC1"/>
<gene>
    <name evidence="2" type="ORF">ARMOST_12221</name>
</gene>
<reference evidence="3" key="1">
    <citation type="journal article" date="2017" name="Nat. Ecol. Evol.">
        <title>Genome expansion and lineage-specific genetic innovations in the forest pathogenic fungi Armillaria.</title>
        <authorList>
            <person name="Sipos G."/>
            <person name="Prasanna A.N."/>
            <person name="Walter M.C."/>
            <person name="O'Connor E."/>
            <person name="Balint B."/>
            <person name="Krizsan K."/>
            <person name="Kiss B."/>
            <person name="Hess J."/>
            <person name="Varga T."/>
            <person name="Slot J."/>
            <person name="Riley R."/>
            <person name="Boka B."/>
            <person name="Rigling D."/>
            <person name="Barry K."/>
            <person name="Lee J."/>
            <person name="Mihaltcheva S."/>
            <person name="LaButti K."/>
            <person name="Lipzen A."/>
            <person name="Waldron R."/>
            <person name="Moloney N.M."/>
            <person name="Sperisen C."/>
            <person name="Kredics L."/>
            <person name="Vagvoelgyi C."/>
            <person name="Patrignani A."/>
            <person name="Fitzpatrick D."/>
            <person name="Nagy I."/>
            <person name="Doyle S."/>
            <person name="Anderson J.B."/>
            <person name="Grigoriev I.V."/>
            <person name="Gueldener U."/>
            <person name="Muensterkoetter M."/>
            <person name="Nagy L.G."/>
        </authorList>
    </citation>
    <scope>NUCLEOTIDE SEQUENCE [LARGE SCALE GENOMIC DNA]</scope>
    <source>
        <strain evidence="3">C18/9</strain>
    </source>
</reference>
<evidence type="ECO:0000313" key="3">
    <source>
        <dbReference type="Proteomes" id="UP000219338"/>
    </source>
</evidence>
<protein>
    <submittedName>
        <fullName evidence="2">Uncharacterized protein</fullName>
    </submittedName>
</protein>
<sequence>MSSQYFAFESTVDHMPNSSREDNLFNAVLAGELSELGVNGDDDHSWLSELERDGIYSPRFDHQEVPLYEHFPHSYGEHHVETMQDQGSASDSISTMLYNATYPPTHDYAVGLGARTPRVVQSVCPPSLLCPDSSSRPPSVYSFYPPPPLSLDSPVSTLIPSEFLQERYMFNDYSWDATWSRSSLSDDRDVSMDRQNPSIPEMYSTAPPIGEGELDFRTDTILNGETVSLSGSDLHRDYAGTIATGTPPPCSPSVSRMTDAADGTGVPVVFPWQVSLWTSTEFLLTLPSVLRDIRKPHIVLS</sequence>
<dbReference type="EMBL" id="FUEG01000009">
    <property type="protein sequence ID" value="SJL08850.1"/>
    <property type="molecule type" value="Genomic_DNA"/>
</dbReference>
<feature type="region of interest" description="Disordered" evidence="1">
    <location>
        <begin position="187"/>
        <end position="210"/>
    </location>
</feature>